<accession>A0A6C0ECJ8</accession>
<protein>
    <recommendedName>
        <fullName evidence="2">Tetratricopeptide repeat protein</fullName>
    </recommendedName>
</protein>
<dbReference type="InterPro" id="IPR011990">
    <property type="entry name" value="TPR-like_helical_dom_sf"/>
</dbReference>
<dbReference type="NCBIfam" id="NF047558">
    <property type="entry name" value="TPR_END_plus"/>
    <property type="match status" value="1"/>
</dbReference>
<name>A0A6C0ECJ8_9ZZZZ</name>
<dbReference type="Gene3D" id="1.25.40.10">
    <property type="entry name" value="Tetratricopeptide repeat domain"/>
    <property type="match status" value="1"/>
</dbReference>
<proteinExistence type="predicted"/>
<dbReference type="EMBL" id="MN739779">
    <property type="protein sequence ID" value="QHT26113.1"/>
    <property type="molecule type" value="Genomic_DNA"/>
</dbReference>
<evidence type="ECO:0008006" key="2">
    <source>
        <dbReference type="Google" id="ProtNLM"/>
    </source>
</evidence>
<reference evidence="1" key="1">
    <citation type="journal article" date="2020" name="Nature">
        <title>Giant virus diversity and host interactions through global metagenomics.</title>
        <authorList>
            <person name="Schulz F."/>
            <person name="Roux S."/>
            <person name="Paez-Espino D."/>
            <person name="Jungbluth S."/>
            <person name="Walsh D.A."/>
            <person name="Denef V.J."/>
            <person name="McMahon K.D."/>
            <person name="Konstantinidis K.T."/>
            <person name="Eloe-Fadrosh E.A."/>
            <person name="Kyrpides N.C."/>
            <person name="Woyke T."/>
        </authorList>
    </citation>
    <scope>NUCLEOTIDE SEQUENCE</scope>
    <source>
        <strain evidence="1">GVMAG-M-3300023179-27</strain>
    </source>
</reference>
<sequence length="334" mass="39266">MEDSKMYENAIVGKQKFFDENKSSLIILPLSIGTESNTVTLAIYKTKNYMSIRKCSADEKITDDCENIYMPTEFADIVWKWYSFNKDANGLQEFVDKSKENASLQNEVIKYMQEKLFVFDYNYCRYLIKQKRFDEAETHINKYLKINTYVETMYYDLACLYSLKKKYEDAIYYLKKSIINGFVNWIRIVTDPNLDNIKYYPQIVDEISVLVNLAGSQQNLQWWAENISQTDKICDYISRSYIDSLVRVTEKGLSELPIPTVEIKEADVNALNKISKFNIFKGARYVITADNDDVFGIRKPQIIGNTRRSWRHCDDDLEYLHQQTLNRLSDLFGH</sequence>
<evidence type="ECO:0000313" key="1">
    <source>
        <dbReference type="EMBL" id="QHT26113.1"/>
    </source>
</evidence>
<dbReference type="AlphaFoldDB" id="A0A6C0ECJ8"/>
<organism evidence="1">
    <name type="scientific">viral metagenome</name>
    <dbReference type="NCBI Taxonomy" id="1070528"/>
    <lineage>
        <taxon>unclassified sequences</taxon>
        <taxon>metagenomes</taxon>
        <taxon>organismal metagenomes</taxon>
    </lineage>
</organism>
<dbReference type="SUPFAM" id="SSF48452">
    <property type="entry name" value="TPR-like"/>
    <property type="match status" value="1"/>
</dbReference>